<feature type="domain" description="Cadherin" evidence="13">
    <location>
        <begin position="28"/>
        <end position="141"/>
    </location>
</feature>
<evidence type="ECO:0000313" key="15">
    <source>
        <dbReference type="Proteomes" id="UP001209878"/>
    </source>
</evidence>
<dbReference type="InterPro" id="IPR015919">
    <property type="entry name" value="Cadherin-like_sf"/>
</dbReference>
<dbReference type="FunFam" id="2.60.40.60:FF:000024">
    <property type="entry name" value="FAT atypical cadherin 3"/>
    <property type="match status" value="1"/>
</dbReference>
<evidence type="ECO:0000256" key="12">
    <source>
        <dbReference type="PROSITE-ProRule" id="PRU00043"/>
    </source>
</evidence>
<dbReference type="PANTHER" id="PTHR24027:SF438">
    <property type="entry name" value="CADHERIN 23"/>
    <property type="match status" value="1"/>
</dbReference>
<evidence type="ECO:0000256" key="10">
    <source>
        <dbReference type="ARBA" id="ARBA00023157"/>
    </source>
</evidence>
<gene>
    <name evidence="14" type="ORF">NP493_4693g00008</name>
</gene>
<sequence length="151" mass="16084">MATDGAFVTSAEVRVSVLDANDNSPVCYMPMYEKVVAENVPVGTVIVRVTASDEDEPGSVNSAIEYSLDSTADGTFKIHKTLVQLLYSVHLSAGIVSTADVLDRESVDKYTLTVRATDGGGRSCTSRVYITLSESTTSPGLHNEQLSTDDS</sequence>
<dbReference type="GO" id="GO:0016477">
    <property type="term" value="P:cell migration"/>
    <property type="evidence" value="ECO:0007669"/>
    <property type="project" value="TreeGrafter"/>
</dbReference>
<evidence type="ECO:0000256" key="7">
    <source>
        <dbReference type="ARBA" id="ARBA00022889"/>
    </source>
</evidence>
<dbReference type="AlphaFoldDB" id="A0AAD9IZ35"/>
<evidence type="ECO:0000256" key="6">
    <source>
        <dbReference type="ARBA" id="ARBA00022837"/>
    </source>
</evidence>
<reference evidence="14" key="1">
    <citation type="journal article" date="2023" name="Mol. Biol. Evol.">
        <title>Third-Generation Sequencing Reveals the Adaptive Role of the Epigenome in Three Deep-Sea Polychaetes.</title>
        <authorList>
            <person name="Perez M."/>
            <person name="Aroh O."/>
            <person name="Sun Y."/>
            <person name="Lan Y."/>
            <person name="Juniper S.K."/>
            <person name="Young C.R."/>
            <person name="Angers B."/>
            <person name="Qian P.Y."/>
        </authorList>
    </citation>
    <scope>NUCLEOTIDE SEQUENCE</scope>
    <source>
        <strain evidence="14">R07B-5</strain>
    </source>
</reference>
<evidence type="ECO:0000256" key="9">
    <source>
        <dbReference type="ARBA" id="ARBA00023136"/>
    </source>
</evidence>
<dbReference type="Pfam" id="PF00028">
    <property type="entry name" value="Cadherin"/>
    <property type="match status" value="1"/>
</dbReference>
<keyword evidence="11" id="KW-0325">Glycoprotein</keyword>
<dbReference type="GO" id="GO:0008013">
    <property type="term" value="F:beta-catenin binding"/>
    <property type="evidence" value="ECO:0007669"/>
    <property type="project" value="TreeGrafter"/>
</dbReference>
<accession>A0AAD9IZ35</accession>
<dbReference type="GO" id="GO:0016342">
    <property type="term" value="C:catenin complex"/>
    <property type="evidence" value="ECO:0007669"/>
    <property type="project" value="TreeGrafter"/>
</dbReference>
<evidence type="ECO:0000256" key="5">
    <source>
        <dbReference type="ARBA" id="ARBA00022737"/>
    </source>
</evidence>
<name>A0AAD9IZ35_RIDPI</name>
<evidence type="ECO:0000256" key="11">
    <source>
        <dbReference type="ARBA" id="ARBA00023180"/>
    </source>
</evidence>
<dbReference type="CDD" id="cd11304">
    <property type="entry name" value="Cadherin_repeat"/>
    <property type="match status" value="1"/>
</dbReference>
<evidence type="ECO:0000256" key="1">
    <source>
        <dbReference type="ARBA" id="ARBA00004167"/>
    </source>
</evidence>
<keyword evidence="2" id="KW-0245">EGF-like domain</keyword>
<keyword evidence="4" id="KW-0732">Signal</keyword>
<dbReference type="SUPFAM" id="SSF49313">
    <property type="entry name" value="Cadherin-like"/>
    <property type="match status" value="1"/>
</dbReference>
<dbReference type="InterPro" id="IPR039808">
    <property type="entry name" value="Cadherin"/>
</dbReference>
<evidence type="ECO:0000259" key="13">
    <source>
        <dbReference type="PROSITE" id="PS50268"/>
    </source>
</evidence>
<dbReference type="Proteomes" id="UP001209878">
    <property type="component" value="Unassembled WGS sequence"/>
</dbReference>
<dbReference type="PROSITE" id="PS50268">
    <property type="entry name" value="CADHERIN_2"/>
    <property type="match status" value="1"/>
</dbReference>
<keyword evidence="15" id="KW-1185">Reference proteome</keyword>
<comment type="caution">
    <text evidence="14">The sequence shown here is derived from an EMBL/GenBank/DDBJ whole genome shotgun (WGS) entry which is preliminary data.</text>
</comment>
<dbReference type="PANTHER" id="PTHR24027">
    <property type="entry name" value="CADHERIN-23"/>
    <property type="match status" value="1"/>
</dbReference>
<dbReference type="SMART" id="SM00112">
    <property type="entry name" value="CA"/>
    <property type="match status" value="1"/>
</dbReference>
<evidence type="ECO:0000256" key="4">
    <source>
        <dbReference type="ARBA" id="ARBA00022729"/>
    </source>
</evidence>
<keyword evidence="8" id="KW-1133">Transmembrane helix</keyword>
<evidence type="ECO:0000256" key="8">
    <source>
        <dbReference type="ARBA" id="ARBA00022989"/>
    </source>
</evidence>
<dbReference type="InterPro" id="IPR002126">
    <property type="entry name" value="Cadherin-like_dom"/>
</dbReference>
<protein>
    <recommendedName>
        <fullName evidence="13">Cadherin domain-containing protein</fullName>
    </recommendedName>
</protein>
<evidence type="ECO:0000313" key="14">
    <source>
        <dbReference type="EMBL" id="KAK2142950.1"/>
    </source>
</evidence>
<evidence type="ECO:0000256" key="2">
    <source>
        <dbReference type="ARBA" id="ARBA00022536"/>
    </source>
</evidence>
<organism evidence="14 15">
    <name type="scientific">Ridgeia piscesae</name>
    <name type="common">Tubeworm</name>
    <dbReference type="NCBI Taxonomy" id="27915"/>
    <lineage>
        <taxon>Eukaryota</taxon>
        <taxon>Metazoa</taxon>
        <taxon>Spiralia</taxon>
        <taxon>Lophotrochozoa</taxon>
        <taxon>Annelida</taxon>
        <taxon>Polychaeta</taxon>
        <taxon>Sedentaria</taxon>
        <taxon>Canalipalpata</taxon>
        <taxon>Sabellida</taxon>
        <taxon>Siboglinidae</taxon>
        <taxon>Ridgeia</taxon>
    </lineage>
</organism>
<comment type="subcellular location">
    <subcellularLocation>
        <location evidence="1">Membrane</location>
        <topology evidence="1">Single-pass membrane protein</topology>
    </subcellularLocation>
</comment>
<dbReference type="Gene3D" id="2.60.40.60">
    <property type="entry name" value="Cadherins"/>
    <property type="match status" value="1"/>
</dbReference>
<dbReference type="PROSITE" id="PS00232">
    <property type="entry name" value="CADHERIN_1"/>
    <property type="match status" value="1"/>
</dbReference>
<keyword evidence="5" id="KW-0677">Repeat</keyword>
<keyword evidence="7" id="KW-0130">Cell adhesion</keyword>
<dbReference type="PRINTS" id="PR00205">
    <property type="entry name" value="CADHERIN"/>
</dbReference>
<dbReference type="InterPro" id="IPR020894">
    <property type="entry name" value="Cadherin_CS"/>
</dbReference>
<keyword evidence="3" id="KW-0812">Transmembrane</keyword>
<dbReference type="GO" id="GO:0045296">
    <property type="term" value="F:cadherin binding"/>
    <property type="evidence" value="ECO:0007669"/>
    <property type="project" value="TreeGrafter"/>
</dbReference>
<keyword evidence="10" id="KW-1015">Disulfide bond</keyword>
<proteinExistence type="predicted"/>
<keyword evidence="6 12" id="KW-0106">Calcium</keyword>
<keyword evidence="9" id="KW-0472">Membrane</keyword>
<dbReference type="EMBL" id="JAODUO010004694">
    <property type="protein sequence ID" value="KAK2142950.1"/>
    <property type="molecule type" value="Genomic_DNA"/>
</dbReference>
<dbReference type="GO" id="GO:0005509">
    <property type="term" value="F:calcium ion binding"/>
    <property type="evidence" value="ECO:0007669"/>
    <property type="project" value="UniProtKB-UniRule"/>
</dbReference>
<evidence type="ECO:0000256" key="3">
    <source>
        <dbReference type="ARBA" id="ARBA00022692"/>
    </source>
</evidence>
<dbReference type="GO" id="GO:0007156">
    <property type="term" value="P:homophilic cell adhesion via plasma membrane adhesion molecules"/>
    <property type="evidence" value="ECO:0007669"/>
    <property type="project" value="InterPro"/>
</dbReference>